<proteinExistence type="predicted"/>
<dbReference type="AlphaFoldDB" id="A0A0E9XS15"/>
<sequence>MHIPNLEKSNNNFKGKNCLKIYNCLRYSQNQTNYHPCT</sequence>
<reference evidence="1" key="1">
    <citation type="submission" date="2014-11" db="EMBL/GenBank/DDBJ databases">
        <authorList>
            <person name="Amaro Gonzalez C."/>
        </authorList>
    </citation>
    <scope>NUCLEOTIDE SEQUENCE</scope>
</reference>
<accession>A0A0E9XS15</accession>
<dbReference type="EMBL" id="GBXM01003045">
    <property type="protein sequence ID" value="JAI05533.1"/>
    <property type="molecule type" value="Transcribed_RNA"/>
</dbReference>
<reference evidence="1" key="2">
    <citation type="journal article" date="2015" name="Fish Shellfish Immunol.">
        <title>Early steps in the European eel (Anguilla anguilla)-Vibrio vulnificus interaction in the gills: Role of the RtxA13 toxin.</title>
        <authorList>
            <person name="Callol A."/>
            <person name="Pajuelo D."/>
            <person name="Ebbesson L."/>
            <person name="Teles M."/>
            <person name="MacKenzie S."/>
            <person name="Amaro C."/>
        </authorList>
    </citation>
    <scope>NUCLEOTIDE SEQUENCE</scope>
</reference>
<name>A0A0E9XS15_ANGAN</name>
<evidence type="ECO:0000313" key="1">
    <source>
        <dbReference type="EMBL" id="JAI05533.1"/>
    </source>
</evidence>
<organism evidence="1">
    <name type="scientific">Anguilla anguilla</name>
    <name type="common">European freshwater eel</name>
    <name type="synonym">Muraena anguilla</name>
    <dbReference type="NCBI Taxonomy" id="7936"/>
    <lineage>
        <taxon>Eukaryota</taxon>
        <taxon>Metazoa</taxon>
        <taxon>Chordata</taxon>
        <taxon>Craniata</taxon>
        <taxon>Vertebrata</taxon>
        <taxon>Euteleostomi</taxon>
        <taxon>Actinopterygii</taxon>
        <taxon>Neopterygii</taxon>
        <taxon>Teleostei</taxon>
        <taxon>Anguilliformes</taxon>
        <taxon>Anguillidae</taxon>
        <taxon>Anguilla</taxon>
    </lineage>
</organism>
<protein>
    <submittedName>
        <fullName evidence="1">Uncharacterized protein</fullName>
    </submittedName>
</protein>